<evidence type="ECO:0000256" key="2">
    <source>
        <dbReference type="ARBA" id="ARBA00034247"/>
    </source>
</evidence>
<dbReference type="GO" id="GO:1902201">
    <property type="term" value="P:negative regulation of bacterial-type flagellum-dependent cell motility"/>
    <property type="evidence" value="ECO:0007669"/>
    <property type="project" value="TreeGrafter"/>
</dbReference>
<evidence type="ECO:0000313" key="5">
    <source>
        <dbReference type="EMBL" id="SDM11683.1"/>
    </source>
</evidence>
<dbReference type="InterPro" id="IPR000160">
    <property type="entry name" value="GGDEF_dom"/>
</dbReference>
<evidence type="ECO:0000256" key="3">
    <source>
        <dbReference type="SAM" id="SignalP"/>
    </source>
</evidence>
<reference evidence="6" key="1">
    <citation type="submission" date="2016-10" db="EMBL/GenBank/DDBJ databases">
        <authorList>
            <person name="Varghese N."/>
            <person name="Submissions S."/>
        </authorList>
    </citation>
    <scope>NUCLEOTIDE SEQUENCE [LARGE SCALE GENOMIC DNA]</scope>
    <source>
        <strain evidence="6">EPL6</strain>
    </source>
</reference>
<evidence type="ECO:0000256" key="1">
    <source>
        <dbReference type="ARBA" id="ARBA00012528"/>
    </source>
</evidence>
<feature type="signal peptide" evidence="3">
    <location>
        <begin position="1"/>
        <end position="23"/>
    </location>
</feature>
<dbReference type="PROSITE" id="PS50887">
    <property type="entry name" value="GGDEF"/>
    <property type="match status" value="1"/>
</dbReference>
<dbReference type="SMART" id="SM00062">
    <property type="entry name" value="PBPb"/>
    <property type="match status" value="1"/>
</dbReference>
<dbReference type="InterPro" id="IPR001638">
    <property type="entry name" value="Solute-binding_3/MltF_N"/>
</dbReference>
<comment type="catalytic activity">
    <reaction evidence="2">
        <text>2 GTP = 3',3'-c-di-GMP + 2 diphosphate</text>
        <dbReference type="Rhea" id="RHEA:24898"/>
        <dbReference type="ChEBI" id="CHEBI:33019"/>
        <dbReference type="ChEBI" id="CHEBI:37565"/>
        <dbReference type="ChEBI" id="CHEBI:58805"/>
        <dbReference type="EC" id="2.7.7.65"/>
    </reaction>
</comment>
<dbReference type="GO" id="GO:0043709">
    <property type="term" value="P:cell adhesion involved in single-species biofilm formation"/>
    <property type="evidence" value="ECO:0007669"/>
    <property type="project" value="TreeGrafter"/>
</dbReference>
<dbReference type="GO" id="GO:0052621">
    <property type="term" value="F:diguanylate cyclase activity"/>
    <property type="evidence" value="ECO:0007669"/>
    <property type="project" value="UniProtKB-EC"/>
</dbReference>
<dbReference type="PANTHER" id="PTHR45138:SF9">
    <property type="entry name" value="DIGUANYLATE CYCLASE DGCM-RELATED"/>
    <property type="match status" value="1"/>
</dbReference>
<keyword evidence="6" id="KW-1185">Reference proteome</keyword>
<dbReference type="InterPro" id="IPR050469">
    <property type="entry name" value="Diguanylate_Cyclase"/>
</dbReference>
<dbReference type="GO" id="GO:0005886">
    <property type="term" value="C:plasma membrane"/>
    <property type="evidence" value="ECO:0007669"/>
    <property type="project" value="TreeGrafter"/>
</dbReference>
<feature type="domain" description="GGDEF" evidence="4">
    <location>
        <begin position="381"/>
        <end position="516"/>
    </location>
</feature>
<dbReference type="Pfam" id="PF00990">
    <property type="entry name" value="GGDEF"/>
    <property type="match status" value="1"/>
</dbReference>
<accession>A0A1G9QKY0</accession>
<dbReference type="EMBL" id="FNHP01000002">
    <property type="protein sequence ID" value="SDM11683.1"/>
    <property type="molecule type" value="Genomic_DNA"/>
</dbReference>
<dbReference type="EC" id="2.7.7.65" evidence="1"/>
<dbReference type="Gene3D" id="3.40.190.10">
    <property type="entry name" value="Periplasmic binding protein-like II"/>
    <property type="match status" value="2"/>
</dbReference>
<dbReference type="STRING" id="1527607.SAMN05428957_102401"/>
<dbReference type="PANTHER" id="PTHR45138">
    <property type="entry name" value="REGULATORY COMPONENTS OF SENSORY TRANSDUCTION SYSTEM"/>
    <property type="match status" value="1"/>
</dbReference>
<dbReference type="SMART" id="SM00267">
    <property type="entry name" value="GGDEF"/>
    <property type="match status" value="1"/>
</dbReference>
<name>A0A1G9QKY0_9BURK</name>
<dbReference type="NCBIfam" id="TIGR00254">
    <property type="entry name" value="GGDEF"/>
    <property type="match status" value="1"/>
</dbReference>
<organism evidence="5 6">
    <name type="scientific">Oryzisolibacter propanilivorax</name>
    <dbReference type="NCBI Taxonomy" id="1527607"/>
    <lineage>
        <taxon>Bacteria</taxon>
        <taxon>Pseudomonadati</taxon>
        <taxon>Pseudomonadota</taxon>
        <taxon>Betaproteobacteria</taxon>
        <taxon>Burkholderiales</taxon>
        <taxon>Comamonadaceae</taxon>
        <taxon>Oryzisolibacter</taxon>
    </lineage>
</organism>
<proteinExistence type="predicted"/>
<sequence length="521" mass="57680">MCAWWNLWTWLLALALLPAGAMATAVQCNGAERIRLLEPVPIDLEELEALHALPPLRVTAVNAPPLASFDAGQNTYTGIAADVLCFISGQLGLRIEFVPAHELSVPQKIEQVQQGHIDVFMPLSHLPEREQLGLFSAPFYDSHYAVIARKGRRLDLKTTADLARLRVGVVEGVALVPLLRQIVPEGQLVTYRQSFARGGLFDALRDGAIDAAVFNGDFFSEQRYRHRLFDLHAVHTLYEHANGYRFYFSPTPQHQRVVAAFDRYLRVIDIAPSLQQHLDGERQLIERYVSQRSQRTLLQAASATAGLLALAAFAALRHHRRLLRQLADSHALMAQQQQALQTAHDELAQQSRTDGLTRLANRRHFDHVLAREHARALRSGEALSLLFVDLDHFKHVNDHYGHATGDDYLRAVARLLARHAGRSTDLAARYGGEEFVCLLPGTGAGDARDMAERIRAAVQELALPNALAPWPRLSVSIGVVTLQGGEHAAPELLAAADAQLYAAKHGGRNRLCATTLDVDEK</sequence>
<feature type="chain" id="PRO_5011638400" description="diguanylate cyclase" evidence="3">
    <location>
        <begin position="24"/>
        <end position="521"/>
    </location>
</feature>
<dbReference type="SUPFAM" id="SSF53850">
    <property type="entry name" value="Periplasmic binding protein-like II"/>
    <property type="match status" value="1"/>
</dbReference>
<dbReference type="Gene3D" id="3.30.70.270">
    <property type="match status" value="1"/>
</dbReference>
<dbReference type="InterPro" id="IPR029787">
    <property type="entry name" value="Nucleotide_cyclase"/>
</dbReference>
<evidence type="ECO:0000313" key="6">
    <source>
        <dbReference type="Proteomes" id="UP000198552"/>
    </source>
</evidence>
<dbReference type="CDD" id="cd01949">
    <property type="entry name" value="GGDEF"/>
    <property type="match status" value="1"/>
</dbReference>
<dbReference type="AlphaFoldDB" id="A0A1G9QKY0"/>
<dbReference type="InterPro" id="IPR043128">
    <property type="entry name" value="Rev_trsase/Diguanyl_cyclase"/>
</dbReference>
<evidence type="ECO:0000259" key="4">
    <source>
        <dbReference type="PROSITE" id="PS50887"/>
    </source>
</evidence>
<dbReference type="SUPFAM" id="SSF55073">
    <property type="entry name" value="Nucleotide cyclase"/>
    <property type="match status" value="1"/>
</dbReference>
<keyword evidence="3" id="KW-0732">Signal</keyword>
<protein>
    <recommendedName>
        <fullName evidence="1">diguanylate cyclase</fullName>
        <ecNumber evidence="1">2.7.7.65</ecNumber>
    </recommendedName>
</protein>
<gene>
    <name evidence="5" type="ORF">SAMN05428957_102401</name>
</gene>
<dbReference type="FunFam" id="3.30.70.270:FF:000001">
    <property type="entry name" value="Diguanylate cyclase domain protein"/>
    <property type="match status" value="1"/>
</dbReference>
<dbReference type="Proteomes" id="UP000198552">
    <property type="component" value="Unassembled WGS sequence"/>
</dbReference>